<reference evidence="2 3" key="1">
    <citation type="submission" date="2016-10" db="EMBL/GenBank/DDBJ databases">
        <authorList>
            <person name="de Groot N.N."/>
        </authorList>
    </citation>
    <scope>NUCLEOTIDE SEQUENCE [LARGE SCALE GENOMIC DNA]</scope>
    <source>
        <strain evidence="2 3">CGMCC 4.2022</strain>
    </source>
</reference>
<feature type="compositionally biased region" description="Basic and acidic residues" evidence="1">
    <location>
        <begin position="18"/>
        <end position="28"/>
    </location>
</feature>
<dbReference type="EMBL" id="FNIE01000001">
    <property type="protein sequence ID" value="SDM71616.1"/>
    <property type="molecule type" value="Genomic_DNA"/>
</dbReference>
<dbReference type="AlphaFoldDB" id="A0A1G9VHM7"/>
<feature type="region of interest" description="Disordered" evidence="1">
    <location>
        <begin position="221"/>
        <end position="261"/>
    </location>
</feature>
<accession>A0A1G9VHM7</accession>
<feature type="region of interest" description="Disordered" evidence="1">
    <location>
        <begin position="1"/>
        <end position="61"/>
    </location>
</feature>
<gene>
    <name evidence="2" type="ORF">SAMN05216259_101278</name>
</gene>
<feature type="compositionally biased region" description="Low complexity" evidence="1">
    <location>
        <begin position="44"/>
        <end position="56"/>
    </location>
</feature>
<keyword evidence="3" id="KW-1185">Reference proteome</keyword>
<proteinExistence type="predicted"/>
<feature type="compositionally biased region" description="Polar residues" evidence="1">
    <location>
        <begin position="1"/>
        <end position="12"/>
    </location>
</feature>
<sequence>MTSDVRSPSSRQRVPHPRRQDRGEEHHPRFIFVPALRKEPEAPFPATAAARPAEGSARWEPGSLNRARSCLDAAARRVRPARWPVGRKRRWRAPPATAHRYLGLAAAATEHRPMEEAFTDLGALAAAGTEKSRRRCGGPTPHAASACRLAALHIAKRDAGVPRYRTVVDVLTGLSGIGRHLLHRDRLAARERAESDGALRTAPASLADLCGPLRTKDAEVATDAPGPWIPTPSRLRSRRGGPVPETRAPAHVSVPAATVSM</sequence>
<name>A0A1G9VHM7_9ACTN</name>
<evidence type="ECO:0000256" key="1">
    <source>
        <dbReference type="SAM" id="MobiDB-lite"/>
    </source>
</evidence>
<dbReference type="Proteomes" id="UP000199341">
    <property type="component" value="Unassembled WGS sequence"/>
</dbReference>
<protein>
    <submittedName>
        <fullName evidence="2">Uncharacterized protein</fullName>
    </submittedName>
</protein>
<organism evidence="2 3">
    <name type="scientific">Actinacidiphila guanduensis</name>
    <dbReference type="NCBI Taxonomy" id="310781"/>
    <lineage>
        <taxon>Bacteria</taxon>
        <taxon>Bacillati</taxon>
        <taxon>Actinomycetota</taxon>
        <taxon>Actinomycetes</taxon>
        <taxon>Kitasatosporales</taxon>
        <taxon>Streptomycetaceae</taxon>
        <taxon>Actinacidiphila</taxon>
    </lineage>
</organism>
<evidence type="ECO:0000313" key="3">
    <source>
        <dbReference type="Proteomes" id="UP000199341"/>
    </source>
</evidence>
<evidence type="ECO:0000313" key="2">
    <source>
        <dbReference type="EMBL" id="SDM71616.1"/>
    </source>
</evidence>